<evidence type="ECO:0000256" key="1">
    <source>
        <dbReference type="SAM" id="Coils"/>
    </source>
</evidence>
<feature type="transmembrane region" description="Helical" evidence="2">
    <location>
        <begin position="12"/>
        <end position="32"/>
    </location>
</feature>
<dbReference type="Gene3D" id="1.20.1600.10">
    <property type="entry name" value="Outer membrane efflux proteins (OEP)"/>
    <property type="match status" value="1"/>
</dbReference>
<keyword evidence="2" id="KW-0472">Membrane</keyword>
<accession>A0AAT9JF77</accession>
<evidence type="ECO:0000256" key="2">
    <source>
        <dbReference type="SAM" id="Phobius"/>
    </source>
</evidence>
<keyword evidence="2" id="KW-0812">Transmembrane</keyword>
<protein>
    <submittedName>
        <fullName evidence="3">ORF55</fullName>
    </submittedName>
</protein>
<dbReference type="EMBL" id="BK067786">
    <property type="protein sequence ID" value="DBA51913.1"/>
    <property type="molecule type" value="Genomic_DNA"/>
</dbReference>
<reference evidence="3" key="1">
    <citation type="journal article" date="2024" name="Environ. Microbiol. Rep.">
        <title>Hiding in plain sight: The discovery of complete genomes of 11 hypothetical spindle-shaped viruses that putatively infect mesophilic ammonia-oxidizing archaea.</title>
        <authorList>
            <person name="Ni Y."/>
            <person name="Xu T."/>
            <person name="Yan S."/>
            <person name="Chen L."/>
            <person name="Wang Y."/>
        </authorList>
    </citation>
    <scope>NUCLEOTIDE SEQUENCE</scope>
    <source>
        <strain evidence="3">NBC1</strain>
    </source>
</reference>
<sequence length="385" mass="44838">MIKSVVRKAFKINTWVWVILLSILLVIFYVTFSIPEASGITREEYNELEESVENAKEQIDDLVEAISDQRNIINEKSDDLENLQKELKEAETKKNESWDSIQEVMDLEDKVVQAETEYKEARQKLFSLLNEKSEQERVIDELEKILSSSKIESKKFDTSNLAKNVAVRLSNTCITASENGISSECPTYKQLVILDTSDTNISGKFTTDENGYFYRDKAPIDNSWRYYDLDDELRVFIDPPQGMAERVKTITIQSNFDTYFVQNDMTVDSKYELVDFVINGTTYQKAKTVQVYEKVGDFGRVIYHDRYVDNCKHATINAEKWEMLLADTIHYMRNNCDEAHTSYQEREVIYANSTNIDLTTSPNWNYFQWLEEVSNHCIFKFKACS</sequence>
<organism evidence="3">
    <name type="scientific">Nitrosopumilaceae spindle-shaped virus</name>
    <dbReference type="NCBI Taxonomy" id="3065433"/>
    <lineage>
        <taxon>Viruses</taxon>
    </lineage>
</organism>
<proteinExistence type="predicted"/>
<evidence type="ECO:0000313" key="3">
    <source>
        <dbReference type="EMBL" id="DBA51913.1"/>
    </source>
</evidence>
<reference evidence="3" key="2">
    <citation type="submission" date="2024-03" db="EMBL/GenBank/DDBJ databases">
        <authorList>
            <person name="Ni Y."/>
            <person name="Xu T."/>
            <person name="Yan S."/>
            <person name="Chen L."/>
            <person name="Wang Y."/>
        </authorList>
    </citation>
    <scope>NUCLEOTIDE SEQUENCE</scope>
    <source>
        <strain evidence="3">NBC1</strain>
    </source>
</reference>
<feature type="coiled-coil region" evidence="1">
    <location>
        <begin position="38"/>
        <end position="152"/>
    </location>
</feature>
<name>A0AAT9JF77_9VIRU</name>
<keyword evidence="2" id="KW-1133">Transmembrane helix</keyword>
<keyword evidence="1" id="KW-0175">Coiled coil</keyword>